<name>E8T1Z7_THEA1</name>
<keyword evidence="3" id="KW-1185">Reference proteome</keyword>
<organism evidence="2 3">
    <name type="scientific">Thermovibrio ammonificans (strain DSM 15698 / JCM 12110 / HB-1)</name>
    <dbReference type="NCBI Taxonomy" id="648996"/>
    <lineage>
        <taxon>Bacteria</taxon>
        <taxon>Pseudomonadati</taxon>
        <taxon>Aquificota</taxon>
        <taxon>Aquificia</taxon>
        <taxon>Desulfurobacteriales</taxon>
        <taxon>Desulfurobacteriaceae</taxon>
        <taxon>Thermovibrio</taxon>
    </lineage>
</organism>
<keyword evidence="1" id="KW-0472">Membrane</keyword>
<evidence type="ECO:0000313" key="2">
    <source>
        <dbReference type="EMBL" id="ADU96892.1"/>
    </source>
</evidence>
<feature type="transmembrane region" description="Helical" evidence="1">
    <location>
        <begin position="13"/>
        <end position="33"/>
    </location>
</feature>
<reference evidence="2" key="1">
    <citation type="submission" date="2011-01" db="EMBL/GenBank/DDBJ databases">
        <title>Complete sequence of chromosome of Thermovibrio ammonificans HB-1.</title>
        <authorList>
            <consortium name="US DOE Joint Genome Institute"/>
            <person name="Lucas S."/>
            <person name="Copeland A."/>
            <person name="Lapidus A."/>
            <person name="Cheng J.-F."/>
            <person name="Goodwin L."/>
            <person name="Pitluck S."/>
            <person name="Davenport K."/>
            <person name="Detter J.C."/>
            <person name="Han C."/>
            <person name="Tapia R."/>
            <person name="Land M."/>
            <person name="Hauser L."/>
            <person name="Kyrpides N."/>
            <person name="Ivanova N."/>
            <person name="Ovchinnikova G."/>
            <person name="Vetriani C."/>
            <person name="Woyke T."/>
        </authorList>
    </citation>
    <scope>NUCLEOTIDE SEQUENCE [LARGE SCALE GENOMIC DNA]</scope>
    <source>
        <strain evidence="2">HB-1</strain>
    </source>
</reference>
<keyword evidence="1" id="KW-1133">Transmembrane helix</keyword>
<proteinExistence type="predicted"/>
<keyword evidence="1" id="KW-0812">Transmembrane</keyword>
<accession>E8T1Z7</accession>
<dbReference type="STRING" id="648996.Theam_0925"/>
<dbReference type="EMBL" id="CP002444">
    <property type="protein sequence ID" value="ADU96892.1"/>
    <property type="molecule type" value="Genomic_DNA"/>
</dbReference>
<dbReference type="AlphaFoldDB" id="E8T1Z7"/>
<sequence>MCKLFKKKGEDKMGILEALLILLIGGILGYTVWRKAESNSQKRLGEKPSKDKATRNISDKKITIKEETQKWFEKKYKEWYQSFLSYYLEEVATEKSIPVTKLSKFNEFLKKRGLKKAFIKPSVGAFLDYTGEKNKAIKEFLQKQNFPINHPDEPRKDLEEFIKQKARKEAEKIVEEFLRQEGENDQ</sequence>
<dbReference type="Proteomes" id="UP000006362">
    <property type="component" value="Chromosome"/>
</dbReference>
<dbReference type="RefSeq" id="WP_013537678.1">
    <property type="nucleotide sequence ID" value="NC_014926.1"/>
</dbReference>
<protein>
    <submittedName>
        <fullName evidence="2">Uncharacterized protein</fullName>
    </submittedName>
</protein>
<evidence type="ECO:0000256" key="1">
    <source>
        <dbReference type="SAM" id="Phobius"/>
    </source>
</evidence>
<dbReference type="HOGENOM" id="CLU_1453750_0_0_0"/>
<gene>
    <name evidence="2" type="ordered locus">Theam_0925</name>
</gene>
<evidence type="ECO:0000313" key="3">
    <source>
        <dbReference type="Proteomes" id="UP000006362"/>
    </source>
</evidence>
<dbReference type="KEGG" id="tam:Theam_0925"/>